<keyword evidence="7" id="KW-0521">NADP</keyword>
<keyword evidence="2" id="KW-0820">tRNA-binding</keyword>
<evidence type="ECO:0000256" key="9">
    <source>
        <dbReference type="ARBA" id="ARBA00023002"/>
    </source>
</evidence>
<dbReference type="GO" id="GO:0000049">
    <property type="term" value="F:tRNA binding"/>
    <property type="evidence" value="ECO:0007669"/>
    <property type="project" value="UniProtKB-KW"/>
</dbReference>
<keyword evidence="6" id="KW-0819">tRNA processing</keyword>
<dbReference type="VEuPathDB" id="MicrosporidiaDB:NEDG_01217"/>
<evidence type="ECO:0000256" key="8">
    <source>
        <dbReference type="ARBA" id="ARBA00022884"/>
    </source>
</evidence>
<evidence type="ECO:0000256" key="3">
    <source>
        <dbReference type="ARBA" id="ARBA00022630"/>
    </source>
</evidence>
<dbReference type="EMBL" id="LTDL01000042">
    <property type="protein sequence ID" value="OAG29078.1"/>
    <property type="molecule type" value="Genomic_DNA"/>
</dbReference>
<organism evidence="13 14">
    <name type="scientific">Nematocida displodere</name>
    <dbReference type="NCBI Taxonomy" id="1805483"/>
    <lineage>
        <taxon>Eukaryota</taxon>
        <taxon>Fungi</taxon>
        <taxon>Fungi incertae sedis</taxon>
        <taxon>Microsporidia</taxon>
        <taxon>Nematocida</taxon>
    </lineage>
</organism>
<keyword evidence="14" id="KW-1185">Reference proteome</keyword>
<evidence type="ECO:0000256" key="6">
    <source>
        <dbReference type="ARBA" id="ARBA00022694"/>
    </source>
</evidence>
<keyword evidence="4" id="KW-0288">FMN</keyword>
<dbReference type="GO" id="GO:0017150">
    <property type="term" value="F:tRNA dihydrouridine synthase activity"/>
    <property type="evidence" value="ECO:0007669"/>
    <property type="project" value="InterPro"/>
</dbReference>
<evidence type="ECO:0000256" key="2">
    <source>
        <dbReference type="ARBA" id="ARBA00022555"/>
    </source>
</evidence>
<dbReference type="NCBIfam" id="NF008774">
    <property type="entry name" value="PRK11815.1"/>
    <property type="match status" value="1"/>
</dbReference>
<evidence type="ECO:0000256" key="5">
    <source>
        <dbReference type="ARBA" id="ARBA00022664"/>
    </source>
</evidence>
<dbReference type="GeneID" id="93647567"/>
<dbReference type="Proteomes" id="UP000185944">
    <property type="component" value="Unassembled WGS sequence"/>
</dbReference>
<gene>
    <name evidence="13" type="ORF">NEDG_01217</name>
</gene>
<comment type="catalytic activity">
    <reaction evidence="11">
        <text>a 5,6-dihydrouridine in mRNA + NADP(+) = a uridine in mRNA + NADPH + H(+)</text>
        <dbReference type="Rhea" id="RHEA:69855"/>
        <dbReference type="Rhea" id="RHEA-COMP:14658"/>
        <dbReference type="Rhea" id="RHEA-COMP:17789"/>
        <dbReference type="ChEBI" id="CHEBI:15378"/>
        <dbReference type="ChEBI" id="CHEBI:57783"/>
        <dbReference type="ChEBI" id="CHEBI:58349"/>
        <dbReference type="ChEBI" id="CHEBI:65315"/>
        <dbReference type="ChEBI" id="CHEBI:74443"/>
    </reaction>
    <physiologicalReaction direction="right-to-left" evidence="11">
        <dbReference type="Rhea" id="RHEA:69857"/>
    </physiologicalReaction>
</comment>
<keyword evidence="8" id="KW-0694">RNA-binding</keyword>
<dbReference type="OrthoDB" id="10262250at2759"/>
<dbReference type="STRING" id="1805483.A0A177EB89"/>
<name>A0A177EB89_9MICR</name>
<evidence type="ECO:0000313" key="14">
    <source>
        <dbReference type="Proteomes" id="UP000185944"/>
    </source>
</evidence>
<sequence length="353" mass="38993">MKFEVSVAPMVGVSTPEYRKFMQIVSPGSLVFTEMVVDTSLIYMSSSVLERKIGLPSPQCVLQVGGSNPESLSKAVARAVALGYRQVNLNCGCPSDRVQSGRFGAVLMKRPKDIAEIVQRVYVDTGVVMSVKCRVGVDNTETYATFKEMVQTIAELSPCRTFYVHARSCLLNGLSPAENRSIPPLKYHYVFQLKKDLPHLRVILNGGLRQIEEIAAVRESVDGVMLGRKPMDDPMFFARIEESILQRAPVSISVAIQAYLKTLPERVFERERFFVLDAPSQPPQPPATPEHTPHLCTYADLKPIEPALHGQRGCKEFKRTISELARRKAPVTDIWPSIKGFVGGVSVSVGMGG</sequence>
<evidence type="ECO:0000256" key="11">
    <source>
        <dbReference type="ARBA" id="ARBA00049447"/>
    </source>
</evidence>
<evidence type="ECO:0000256" key="1">
    <source>
        <dbReference type="ARBA" id="ARBA00001917"/>
    </source>
</evidence>
<dbReference type="CDD" id="cd02801">
    <property type="entry name" value="DUS_like_FMN"/>
    <property type="match status" value="1"/>
</dbReference>
<dbReference type="PROSITE" id="PS01136">
    <property type="entry name" value="UPF0034"/>
    <property type="match status" value="1"/>
</dbReference>
<dbReference type="RefSeq" id="XP_067543823.1">
    <property type="nucleotide sequence ID" value="XM_067688635.1"/>
</dbReference>
<reference evidence="13 14" key="1">
    <citation type="submission" date="2016-02" db="EMBL/GenBank/DDBJ databases">
        <title>Discovery of a natural microsporidian pathogen with a broad tissue tropism in Caenorhabditis elegans.</title>
        <authorList>
            <person name="Luallen R.J."/>
            <person name="Reinke A.W."/>
            <person name="Tong L."/>
            <person name="Botts M.R."/>
            <person name="Felix M.-A."/>
            <person name="Troemel E.R."/>
        </authorList>
    </citation>
    <scope>NUCLEOTIDE SEQUENCE [LARGE SCALE GENOMIC DNA]</scope>
    <source>
        <strain evidence="13 14">JUm2807</strain>
    </source>
</reference>
<dbReference type="InterPro" id="IPR018517">
    <property type="entry name" value="tRNA_hU_synthase_CS"/>
</dbReference>
<feature type="domain" description="DUS-like FMN-binding" evidence="12">
    <location>
        <begin position="7"/>
        <end position="257"/>
    </location>
</feature>
<proteinExistence type="predicted"/>
<dbReference type="GO" id="GO:0006397">
    <property type="term" value="P:mRNA processing"/>
    <property type="evidence" value="ECO:0007669"/>
    <property type="project" value="UniProtKB-KW"/>
</dbReference>
<evidence type="ECO:0000259" key="12">
    <source>
        <dbReference type="Pfam" id="PF01207"/>
    </source>
</evidence>
<evidence type="ECO:0000256" key="7">
    <source>
        <dbReference type="ARBA" id="ARBA00022857"/>
    </source>
</evidence>
<accession>A0A177EB89</accession>
<dbReference type="SUPFAM" id="SSF51395">
    <property type="entry name" value="FMN-linked oxidoreductases"/>
    <property type="match status" value="1"/>
</dbReference>
<evidence type="ECO:0000256" key="4">
    <source>
        <dbReference type="ARBA" id="ARBA00022643"/>
    </source>
</evidence>
<keyword evidence="9" id="KW-0560">Oxidoreductase</keyword>
<comment type="catalytic activity">
    <reaction evidence="10">
        <text>a 5,6-dihydrouridine in mRNA + NAD(+) = a uridine in mRNA + NADH + H(+)</text>
        <dbReference type="Rhea" id="RHEA:69851"/>
        <dbReference type="Rhea" id="RHEA-COMP:14658"/>
        <dbReference type="Rhea" id="RHEA-COMP:17789"/>
        <dbReference type="ChEBI" id="CHEBI:15378"/>
        <dbReference type="ChEBI" id="CHEBI:57540"/>
        <dbReference type="ChEBI" id="CHEBI:57945"/>
        <dbReference type="ChEBI" id="CHEBI:65315"/>
        <dbReference type="ChEBI" id="CHEBI:74443"/>
    </reaction>
    <physiologicalReaction direction="right-to-left" evidence="10">
        <dbReference type="Rhea" id="RHEA:69853"/>
    </physiologicalReaction>
</comment>
<dbReference type="Gene3D" id="3.20.20.70">
    <property type="entry name" value="Aldolase class I"/>
    <property type="match status" value="1"/>
</dbReference>
<dbReference type="Pfam" id="PF01207">
    <property type="entry name" value="Dus"/>
    <property type="match status" value="1"/>
</dbReference>
<keyword evidence="3" id="KW-0285">Flavoprotein</keyword>
<protein>
    <submittedName>
        <fullName evidence="13">tRNA-dihydrouridine synthase A</fullName>
    </submittedName>
</protein>
<comment type="caution">
    <text evidence="13">The sequence shown here is derived from an EMBL/GenBank/DDBJ whole genome shotgun (WGS) entry which is preliminary data.</text>
</comment>
<keyword evidence="5" id="KW-0507">mRNA processing</keyword>
<dbReference type="AlphaFoldDB" id="A0A177EB89"/>
<dbReference type="PANTHER" id="PTHR42907">
    <property type="entry name" value="FMN-LINKED OXIDOREDUCTASES SUPERFAMILY PROTEIN"/>
    <property type="match status" value="1"/>
</dbReference>
<dbReference type="InterPro" id="IPR013785">
    <property type="entry name" value="Aldolase_TIM"/>
</dbReference>
<evidence type="ECO:0000256" key="10">
    <source>
        <dbReference type="ARBA" id="ARBA00048342"/>
    </source>
</evidence>
<comment type="cofactor">
    <cofactor evidence="1">
        <name>FMN</name>
        <dbReference type="ChEBI" id="CHEBI:58210"/>
    </cofactor>
</comment>
<evidence type="ECO:0000313" key="13">
    <source>
        <dbReference type="EMBL" id="OAG29078.1"/>
    </source>
</evidence>
<dbReference type="PANTHER" id="PTHR42907:SF1">
    <property type="entry name" value="FMN-LINKED OXIDOREDUCTASES SUPERFAMILY PROTEIN"/>
    <property type="match status" value="1"/>
</dbReference>
<dbReference type="GO" id="GO:0050660">
    <property type="term" value="F:flavin adenine dinucleotide binding"/>
    <property type="evidence" value="ECO:0007669"/>
    <property type="project" value="InterPro"/>
</dbReference>
<dbReference type="InterPro" id="IPR004653">
    <property type="entry name" value="DusA"/>
</dbReference>
<dbReference type="InterPro" id="IPR035587">
    <property type="entry name" value="DUS-like_FMN-bd"/>
</dbReference>